<gene>
    <name evidence="5" type="ORF">SAMN05216410_1646</name>
</gene>
<dbReference type="GO" id="GO:0016779">
    <property type="term" value="F:nucleotidyltransferase activity"/>
    <property type="evidence" value="ECO:0007669"/>
    <property type="project" value="UniProtKB-KW"/>
</dbReference>
<dbReference type="PANTHER" id="PTHR10953">
    <property type="entry name" value="UBIQUITIN-ACTIVATING ENZYME E1"/>
    <property type="match status" value="1"/>
</dbReference>
<dbReference type="GO" id="GO:0005829">
    <property type="term" value="C:cytosol"/>
    <property type="evidence" value="ECO:0007669"/>
    <property type="project" value="TreeGrafter"/>
</dbReference>
<dbReference type="GO" id="GO:0008146">
    <property type="term" value="F:sulfotransferase activity"/>
    <property type="evidence" value="ECO:0007669"/>
    <property type="project" value="TreeGrafter"/>
</dbReference>
<dbReference type="STRING" id="1814289.SAMN05216410_1646"/>
<dbReference type="OrthoDB" id="9804286at2"/>
<sequence length="428" mass="43683">MQADTRAPDGAHVATSPVWLGGRVTSTASALATLGPLVAESAPLPPAELARYARQITLPQIGMSGQRRLKNARVLVVGAGGLGSPALLYLAAAGVGTLGVVDDDRVEESNLHRQVIHGVGDVGAAKVDSARAAVAAINPHVVVETHPVRLTAANALDILGGYDLVLDGADNFATRYLVNDACEILGIPCVWGAILTFHGQVSVFWAAPPSGVEGVTYRDIFPEAPPAGSVPSCAEGGVLGALCATVGSVMVNEAIKLITGAGRSLLGRLALYDALEVSWRELSIGADPSRMPVTELIDTVVACEVPAPGTGVGAGPDAGAAPVEITARGLAALLASGTDVHVLDVREAFEREIVAIEGSVHVPMAQLLADGGLAAVPTDRPVVVHCKVGGRSQAVVDAARRAGMTNVANLTGGVLAWVRDVDPSLPTY</sequence>
<organism evidence="5 6">
    <name type="scientific">Sanguibacter gelidistatuariae</name>
    <dbReference type="NCBI Taxonomy" id="1814289"/>
    <lineage>
        <taxon>Bacteria</taxon>
        <taxon>Bacillati</taxon>
        <taxon>Actinomycetota</taxon>
        <taxon>Actinomycetes</taxon>
        <taxon>Micrococcales</taxon>
        <taxon>Sanguibacteraceae</taxon>
        <taxon>Sanguibacter</taxon>
    </lineage>
</organism>
<dbReference type="InterPro" id="IPR045886">
    <property type="entry name" value="ThiF/MoeB/HesA"/>
</dbReference>
<dbReference type="CDD" id="cd00158">
    <property type="entry name" value="RHOD"/>
    <property type="match status" value="1"/>
</dbReference>
<dbReference type="EMBL" id="FMYH01000002">
    <property type="protein sequence ID" value="SDC32771.1"/>
    <property type="molecule type" value="Genomic_DNA"/>
</dbReference>
<dbReference type="SUPFAM" id="SSF69572">
    <property type="entry name" value="Activating enzymes of the ubiquitin-like proteins"/>
    <property type="match status" value="1"/>
</dbReference>
<dbReference type="AlphaFoldDB" id="A0A1G6KPN9"/>
<dbReference type="InterPro" id="IPR001763">
    <property type="entry name" value="Rhodanese-like_dom"/>
</dbReference>
<feature type="domain" description="Rhodanese" evidence="4">
    <location>
        <begin position="336"/>
        <end position="426"/>
    </location>
</feature>
<dbReference type="GO" id="GO:0008641">
    <property type="term" value="F:ubiquitin-like modifier activating enzyme activity"/>
    <property type="evidence" value="ECO:0007669"/>
    <property type="project" value="InterPro"/>
</dbReference>
<dbReference type="Gene3D" id="3.40.50.720">
    <property type="entry name" value="NAD(P)-binding Rossmann-like Domain"/>
    <property type="match status" value="1"/>
</dbReference>
<dbReference type="CDD" id="cd00757">
    <property type="entry name" value="ThiF_MoeB_HesA_family"/>
    <property type="match status" value="1"/>
</dbReference>
<evidence type="ECO:0000313" key="5">
    <source>
        <dbReference type="EMBL" id="SDC32771.1"/>
    </source>
</evidence>
<dbReference type="InterPro" id="IPR000594">
    <property type="entry name" value="ThiF_NAD_FAD-bd"/>
</dbReference>
<dbReference type="SMART" id="SM00450">
    <property type="entry name" value="RHOD"/>
    <property type="match status" value="1"/>
</dbReference>
<dbReference type="FunFam" id="3.40.50.720:FF:000033">
    <property type="entry name" value="Adenylyltransferase and sulfurtransferase MOCS3"/>
    <property type="match status" value="1"/>
</dbReference>
<keyword evidence="1 5" id="KW-0808">Transferase</keyword>
<dbReference type="PROSITE" id="PS50206">
    <property type="entry name" value="RHODANESE_3"/>
    <property type="match status" value="1"/>
</dbReference>
<dbReference type="NCBIfam" id="NF004281">
    <property type="entry name" value="PRK05690.1"/>
    <property type="match status" value="1"/>
</dbReference>
<dbReference type="Proteomes" id="UP000199039">
    <property type="component" value="Unassembled WGS sequence"/>
</dbReference>
<dbReference type="GO" id="GO:0004792">
    <property type="term" value="F:thiosulfate-cyanide sulfurtransferase activity"/>
    <property type="evidence" value="ECO:0007669"/>
    <property type="project" value="TreeGrafter"/>
</dbReference>
<proteinExistence type="predicted"/>
<dbReference type="Pfam" id="PF00581">
    <property type="entry name" value="Rhodanese"/>
    <property type="match status" value="1"/>
</dbReference>
<name>A0A1G6KPN9_9MICO</name>
<keyword evidence="5" id="KW-0548">Nucleotidyltransferase</keyword>
<keyword evidence="2" id="KW-0547">Nucleotide-binding</keyword>
<dbReference type="InterPro" id="IPR035985">
    <property type="entry name" value="Ubiquitin-activating_enz"/>
</dbReference>
<dbReference type="Gene3D" id="3.40.250.10">
    <property type="entry name" value="Rhodanese-like domain"/>
    <property type="match status" value="1"/>
</dbReference>
<dbReference type="GO" id="GO:0005524">
    <property type="term" value="F:ATP binding"/>
    <property type="evidence" value="ECO:0007669"/>
    <property type="project" value="UniProtKB-KW"/>
</dbReference>
<protein>
    <submittedName>
        <fullName evidence="5">Adenylyltransferase and sulfurtransferase</fullName>
    </submittedName>
</protein>
<evidence type="ECO:0000256" key="3">
    <source>
        <dbReference type="ARBA" id="ARBA00022840"/>
    </source>
</evidence>
<dbReference type="PANTHER" id="PTHR10953:SF102">
    <property type="entry name" value="ADENYLYLTRANSFERASE AND SULFURTRANSFERASE MOCS3"/>
    <property type="match status" value="1"/>
</dbReference>
<reference evidence="5 6" key="1">
    <citation type="submission" date="2016-09" db="EMBL/GenBank/DDBJ databases">
        <authorList>
            <person name="Capua I."/>
            <person name="De Benedictis P."/>
            <person name="Joannis T."/>
            <person name="Lombin L.H."/>
            <person name="Cattoli G."/>
        </authorList>
    </citation>
    <scope>NUCLEOTIDE SEQUENCE [LARGE SCALE GENOMIC DNA]</scope>
    <source>
        <strain evidence="5 6">ISLP-3</strain>
    </source>
</reference>
<keyword evidence="6" id="KW-1185">Reference proteome</keyword>
<evidence type="ECO:0000259" key="4">
    <source>
        <dbReference type="PROSITE" id="PS50206"/>
    </source>
</evidence>
<evidence type="ECO:0000256" key="1">
    <source>
        <dbReference type="ARBA" id="ARBA00022679"/>
    </source>
</evidence>
<keyword evidence="3" id="KW-0067">ATP-binding</keyword>
<evidence type="ECO:0000313" key="6">
    <source>
        <dbReference type="Proteomes" id="UP000199039"/>
    </source>
</evidence>
<dbReference type="InterPro" id="IPR036873">
    <property type="entry name" value="Rhodanese-like_dom_sf"/>
</dbReference>
<evidence type="ECO:0000256" key="2">
    <source>
        <dbReference type="ARBA" id="ARBA00022741"/>
    </source>
</evidence>
<accession>A0A1G6KPN9</accession>
<dbReference type="Pfam" id="PF00899">
    <property type="entry name" value="ThiF"/>
    <property type="match status" value="1"/>
</dbReference>